<evidence type="ECO:0000256" key="1">
    <source>
        <dbReference type="SAM" id="MobiDB-lite"/>
    </source>
</evidence>
<name>A0AAW2GCB0_9HYME</name>
<accession>A0AAW2GCB0</accession>
<dbReference type="EMBL" id="JADYXP020000005">
    <property type="protein sequence ID" value="KAL0124871.1"/>
    <property type="molecule type" value="Genomic_DNA"/>
</dbReference>
<evidence type="ECO:0000313" key="2">
    <source>
        <dbReference type="EMBL" id="KAL0124871.1"/>
    </source>
</evidence>
<proteinExistence type="predicted"/>
<protein>
    <submittedName>
        <fullName evidence="2">Uncharacterized protein</fullName>
    </submittedName>
</protein>
<feature type="compositionally biased region" description="Basic and acidic residues" evidence="1">
    <location>
        <begin position="81"/>
        <end position="93"/>
    </location>
</feature>
<reference evidence="2 3" key="1">
    <citation type="submission" date="2023-03" db="EMBL/GenBank/DDBJ databases">
        <title>High recombination rates correlate with genetic variation in Cardiocondyla obscurior ants.</title>
        <authorList>
            <person name="Errbii M."/>
        </authorList>
    </citation>
    <scope>NUCLEOTIDE SEQUENCE [LARGE SCALE GENOMIC DNA]</scope>
    <source>
        <strain evidence="2">Alpha-2009</strain>
        <tissue evidence="2">Whole body</tissue>
    </source>
</reference>
<sequence length="108" mass="12323">MPFKERPVALRLPGSDIRRLYYPIRNNQADVATAADRTSVRVANIIVTRWPAVSLERNLIRASVRRSRKPEIREDEEEKEESPSERARKREETDLCSCAHAGTHIVGG</sequence>
<dbReference type="Proteomes" id="UP001430953">
    <property type="component" value="Unassembled WGS sequence"/>
</dbReference>
<dbReference type="AlphaFoldDB" id="A0AAW2GCB0"/>
<evidence type="ECO:0000313" key="3">
    <source>
        <dbReference type="Proteomes" id="UP001430953"/>
    </source>
</evidence>
<gene>
    <name evidence="2" type="ORF">PUN28_006617</name>
</gene>
<organism evidence="2 3">
    <name type="scientific">Cardiocondyla obscurior</name>
    <dbReference type="NCBI Taxonomy" id="286306"/>
    <lineage>
        <taxon>Eukaryota</taxon>
        <taxon>Metazoa</taxon>
        <taxon>Ecdysozoa</taxon>
        <taxon>Arthropoda</taxon>
        <taxon>Hexapoda</taxon>
        <taxon>Insecta</taxon>
        <taxon>Pterygota</taxon>
        <taxon>Neoptera</taxon>
        <taxon>Endopterygota</taxon>
        <taxon>Hymenoptera</taxon>
        <taxon>Apocrita</taxon>
        <taxon>Aculeata</taxon>
        <taxon>Formicoidea</taxon>
        <taxon>Formicidae</taxon>
        <taxon>Myrmicinae</taxon>
        <taxon>Cardiocondyla</taxon>
    </lineage>
</organism>
<keyword evidence="3" id="KW-1185">Reference proteome</keyword>
<feature type="region of interest" description="Disordered" evidence="1">
    <location>
        <begin position="65"/>
        <end position="93"/>
    </location>
</feature>
<comment type="caution">
    <text evidence="2">The sequence shown here is derived from an EMBL/GenBank/DDBJ whole genome shotgun (WGS) entry which is preliminary data.</text>
</comment>